<evidence type="ECO:0000313" key="2">
    <source>
        <dbReference type="Proteomes" id="UP001148629"/>
    </source>
</evidence>
<comment type="caution">
    <text evidence="1">The sequence shown here is derived from an EMBL/GenBank/DDBJ whole genome shotgun (WGS) entry which is preliminary data.</text>
</comment>
<sequence length="251" mass="28071">MSQTIVAFDLYGTLLSTESIAEKLETHFGADKAKLIAALWRRYQLEYTWRLNSMSKYRPRLSEHKLSRAEKYEDFSVVTRKSLRHALGEHNLSLNDRDTENLMAAYDNLSTFPDVNKALHQLEATSGIECVVFSNGTNSMVSNSVNQSTDLYSSAFTDLVTVDEIGVFKPAPEAYKHLARKMGKEGSEDTLWLVSGNPFDIVGARAVGMQAAWVDRAGNGWVDALGDKPTVIVRSLEEVVDKVQKHKVPQQ</sequence>
<organism evidence="1 2">
    <name type="scientific">Fusarium decemcellulare</name>
    <dbReference type="NCBI Taxonomy" id="57161"/>
    <lineage>
        <taxon>Eukaryota</taxon>
        <taxon>Fungi</taxon>
        <taxon>Dikarya</taxon>
        <taxon>Ascomycota</taxon>
        <taxon>Pezizomycotina</taxon>
        <taxon>Sordariomycetes</taxon>
        <taxon>Hypocreomycetidae</taxon>
        <taxon>Hypocreales</taxon>
        <taxon>Nectriaceae</taxon>
        <taxon>Fusarium</taxon>
        <taxon>Fusarium decemcellulare species complex</taxon>
    </lineage>
</organism>
<name>A0ACC1SFJ4_9HYPO</name>
<gene>
    <name evidence="1" type="ORF">NM208_g5789</name>
</gene>
<evidence type="ECO:0000313" key="1">
    <source>
        <dbReference type="EMBL" id="KAJ3538713.1"/>
    </source>
</evidence>
<keyword evidence="2" id="KW-1185">Reference proteome</keyword>
<protein>
    <submittedName>
        <fullName evidence="1">Uncharacterized protein</fullName>
    </submittedName>
</protein>
<dbReference type="EMBL" id="JANRMS010000503">
    <property type="protein sequence ID" value="KAJ3538713.1"/>
    <property type="molecule type" value="Genomic_DNA"/>
</dbReference>
<reference evidence="1" key="1">
    <citation type="submission" date="2022-08" db="EMBL/GenBank/DDBJ databases">
        <title>Genome Sequence of Fusarium decemcellulare.</title>
        <authorList>
            <person name="Buettner E."/>
        </authorList>
    </citation>
    <scope>NUCLEOTIDE SEQUENCE</scope>
    <source>
        <strain evidence="1">Babe19</strain>
    </source>
</reference>
<dbReference type="Proteomes" id="UP001148629">
    <property type="component" value="Unassembled WGS sequence"/>
</dbReference>
<accession>A0ACC1SFJ4</accession>
<proteinExistence type="predicted"/>